<dbReference type="SUPFAM" id="SSF47336">
    <property type="entry name" value="ACP-like"/>
    <property type="match status" value="3"/>
</dbReference>
<dbReference type="PROSITE" id="PS00012">
    <property type="entry name" value="PHOSPHOPANTETHEINE"/>
    <property type="match status" value="2"/>
</dbReference>
<dbReference type="GO" id="GO:0008610">
    <property type="term" value="P:lipid biosynthetic process"/>
    <property type="evidence" value="ECO:0007669"/>
    <property type="project" value="UniProtKB-ARBA"/>
</dbReference>
<evidence type="ECO:0000256" key="6">
    <source>
        <dbReference type="ARBA" id="ARBA00023194"/>
    </source>
</evidence>
<dbReference type="NCBIfam" id="NF003417">
    <property type="entry name" value="PRK04813.1"/>
    <property type="match status" value="3"/>
</dbReference>
<dbReference type="CDD" id="cd05930">
    <property type="entry name" value="A_NRPS"/>
    <property type="match status" value="2"/>
</dbReference>
<dbReference type="CDD" id="cd19543">
    <property type="entry name" value="DCL_NRPS"/>
    <property type="match status" value="1"/>
</dbReference>
<dbReference type="PANTHER" id="PTHR45527">
    <property type="entry name" value="NONRIBOSOMAL PEPTIDE SYNTHETASE"/>
    <property type="match status" value="1"/>
</dbReference>
<evidence type="ECO:0000313" key="8">
    <source>
        <dbReference type="EMBL" id="TCS97011.1"/>
    </source>
</evidence>
<dbReference type="FunFam" id="2.30.38.10:FF:000001">
    <property type="entry name" value="Non-ribosomal peptide synthetase PvdI"/>
    <property type="match status" value="1"/>
</dbReference>
<evidence type="ECO:0000256" key="3">
    <source>
        <dbReference type="ARBA" id="ARBA00022450"/>
    </source>
</evidence>
<dbReference type="InterPro" id="IPR020806">
    <property type="entry name" value="PKS_PP-bd"/>
</dbReference>
<organism evidence="8 9">
    <name type="scientific">Hazenella coriacea</name>
    <dbReference type="NCBI Taxonomy" id="1179467"/>
    <lineage>
        <taxon>Bacteria</taxon>
        <taxon>Bacillati</taxon>
        <taxon>Bacillota</taxon>
        <taxon>Bacilli</taxon>
        <taxon>Bacillales</taxon>
        <taxon>Thermoactinomycetaceae</taxon>
        <taxon>Hazenella</taxon>
    </lineage>
</organism>
<evidence type="ECO:0000256" key="2">
    <source>
        <dbReference type="ARBA" id="ARBA00006432"/>
    </source>
</evidence>
<keyword evidence="6" id="KW-0045">Antibiotic biosynthesis</keyword>
<dbReference type="NCBIfam" id="TIGR01733">
    <property type="entry name" value="AA-adenyl-dom"/>
    <property type="match status" value="3"/>
</dbReference>
<dbReference type="GO" id="GO:0044550">
    <property type="term" value="P:secondary metabolite biosynthetic process"/>
    <property type="evidence" value="ECO:0007669"/>
    <property type="project" value="UniProtKB-ARBA"/>
</dbReference>
<dbReference type="SMART" id="SM00823">
    <property type="entry name" value="PKS_PP"/>
    <property type="match status" value="3"/>
</dbReference>
<dbReference type="FunFam" id="3.30.300.30:FF:000010">
    <property type="entry name" value="Enterobactin synthetase component F"/>
    <property type="match status" value="1"/>
</dbReference>
<evidence type="ECO:0000259" key="7">
    <source>
        <dbReference type="PROSITE" id="PS50075"/>
    </source>
</evidence>
<keyword evidence="3" id="KW-0596">Phosphopantetheine</keyword>
<dbReference type="Pfam" id="PF00501">
    <property type="entry name" value="AMP-binding"/>
    <property type="match status" value="3"/>
</dbReference>
<comment type="similarity">
    <text evidence="2">Belongs to the ATP-dependent AMP-binding enzyme family.</text>
</comment>
<reference evidence="8 9" key="1">
    <citation type="submission" date="2019-03" db="EMBL/GenBank/DDBJ databases">
        <title>Genomic Encyclopedia of Type Strains, Phase IV (KMG-IV): sequencing the most valuable type-strain genomes for metagenomic binning, comparative biology and taxonomic classification.</title>
        <authorList>
            <person name="Goeker M."/>
        </authorList>
    </citation>
    <scope>NUCLEOTIDE SEQUENCE [LARGE SCALE GENOMIC DNA]</scope>
    <source>
        <strain evidence="8 9">DSM 45707</strain>
    </source>
</reference>
<dbReference type="InterPro" id="IPR010071">
    <property type="entry name" value="AA_adenyl_dom"/>
</dbReference>
<keyword evidence="5" id="KW-0677">Repeat</keyword>
<dbReference type="Pfam" id="PF00550">
    <property type="entry name" value="PP-binding"/>
    <property type="match status" value="3"/>
</dbReference>
<dbReference type="CDD" id="cd19531">
    <property type="entry name" value="LCL_NRPS-like"/>
    <property type="match status" value="2"/>
</dbReference>
<dbReference type="Gene3D" id="3.40.50.980">
    <property type="match status" value="6"/>
</dbReference>
<dbReference type="FunFam" id="3.40.50.12780:FF:000012">
    <property type="entry name" value="Non-ribosomal peptide synthetase"/>
    <property type="match status" value="2"/>
</dbReference>
<proteinExistence type="inferred from homology"/>
<dbReference type="Pfam" id="PF00668">
    <property type="entry name" value="Condensation"/>
    <property type="match status" value="5"/>
</dbReference>
<dbReference type="SUPFAM" id="SSF52777">
    <property type="entry name" value="CoA-dependent acyltransferases"/>
    <property type="match status" value="10"/>
</dbReference>
<dbReference type="InterPro" id="IPR025110">
    <property type="entry name" value="AMP-bd_C"/>
</dbReference>
<gene>
    <name evidence="8" type="ORF">EDD58_101658</name>
</gene>
<dbReference type="Gene3D" id="3.30.300.30">
    <property type="match status" value="3"/>
</dbReference>
<comment type="cofactor">
    <cofactor evidence="1">
        <name>pantetheine 4'-phosphate</name>
        <dbReference type="ChEBI" id="CHEBI:47942"/>
    </cofactor>
</comment>
<sequence>MVKLSKENVEDILSLTPIQEGILFHHLKNPHSDEYFEQLSIEITGEVNEGIFRQAWESVIRTNEMLRTLFRWEKVTAPVQIILKEYPLQLEIYDLQMNDEEQKRAILEKIKVKDRDKKFDLNDVPFRITLCKLEEEKYEMMISNHHILYDGWSNGILLKEFLNAYHRYNQSESYVLPIKKKYKEFVKYMKDLDRGQQKAFWQEYLKGFDLQTRLVSKNVKDSMVRRDRHYKIQFPKEQLEEFARKNEITLAALIYSVWGIALQKANNCEDIVFGTTVSGRSETFNGVEDLVGLFINTIPLRVKRSTDESVIDLIKRVNQTLQKRKEHENTPLVDIKKYSELDDKSNLFDTIVVLENYPLDQSVINKNDGLTFTSYSSFEMTNYDLTIGVTVLDDIEVCFSYNEQLFDSSTIERLAHSFSLIMDGMMHHPEQKVEQIEIITKEEKEQILNDFNHTRVDFSENKTVCQLFEQQVRKTPEQISVVCKEKFVTYKELDEMSNRLANVLIKKGVQKGEVVGIMVERSIEMLAGIIAILKAGCAYLPVDPTYPESRKRHMFQDSHVHLLLTQKHLIDSSISKEFTDQTILFLDDSELFSGNSNRPNVDSDPTDLFSIFYTSGTTGKPKGVMVENRNVVNIIRWFGQNFRVTENTNILQMTDYIFDPSIEDFFGTLVHGGTLHIAEKDVILNKQQFCDYVDQHQIHLINFIPTVLKELLCHDRKLESLRTVISGGEPMEESLKDELIDKGYELYNIYGPTETTIDALCWKCSTSEKVLLGKPVSNVRCYILDQDQNLAPIGFPGELYIAGAGVTRGYLNMPESTDEKFLSDPYMPGERMYKTGDLGRWLPTGEIEMIGRIDHQVKIRGYRIELGEIQQQLLRDEKVKEAVVVDQENKDGKKVLCAYIVSETQVDVKELKEFLAVELPEYMIPSYFVQLDQLPLTPIGKIDRKALPAPDLNHKNSTVAPRNQTEVELVEIWSSVLGIEKETISIYDNFFELGGDSILSIQVAGKAMQVGLQVTVSQMFQYQTIIELARVVDRKQMKQEETNTPETGEVLLTPIQKWFFEQDLENPHHWNQSVLLETEHNMNSEWLKQSFQILARYHDSLRLRYHQRNGEWSQVYSDSDPHVLFDIYDLSDTPIMERHDKMSQILSDLQCRLNITEGPIMRAAFFDYGKEQRGKLFMTAHHLVVDGYSWRIIIEDLQGIYEQLKNKETVQLPPKSLSFKKWSEYLYEYAHSTSLKEELGYWLDKASSSIHSIPVDLKKGLNTEKSARTISVKLRKDETQYLLSDIHSAFKTRIDDILLTALSFTFSSWNGATLIDLEGHGRVPLLKEHDVSRTIGWFTCVYPMVLHGVNPEEPMANLIKQVKEDLRKVPHGGIGYELLYYLADQEIREKITSKPRAQVTFNYLGQFEQILEKSKLFKISDVNTGSARDLNGIRSHLIDIDCMIVDGELNIEWKYSTHKHLPETIQRLADDFVYHLRNTIQYCKAQTICQFTPSDFPLVEVGQKKLDDWVVQYKNIEDIYPLSPVQQSMVFHHIYSPDSSVTVEQTVFTIHSHLNIEAFKKTWQTLLDRHESLRASYHWDGLKEPIQVIHKDIKVPFEVIDWSDIPEDESQQKLDHLLEEDRRKGFDLSSTPLMRVLVVKRKDSLYEVVWTHHHLQFDGWSSGILLKEIGLLYKAYCDGDSLNLNDALSLREYVKWLQKQDLEKAEDFWKQALKGFQTPIRFNHIFPTKVKTQAISAYGDVVYEVSDEIQEKMKSFAKKHRITLNTIVQGAWAILLNRYSGINDVVFGTTSSGRPVDLNQSDSIIGCLMNTQPFRINVDDHYSLKDWLQNLQLKQAEMRQFEYTSLADIRNWSEVPRDTALFDLYESIVIFENYPFELALKEGLGSLNVASMRVEEQMDYPLTVYCNLHPKLHVKILFDHHYLDEAEANQILGHLVHIIQQILACESGTLGQLSMMSEQEIHEILVGRNHTLMYYPKEQCFNDLFEAQVKLHPHHTAVMQDGERLSYRELDVLSNQLAHKLIKMGVGPEVPVGVYVERSLKMIVGILGILKAGGAFLPIDVNYPTERLKMMLEDAEVPVLLTENALKSKVQNDACQTVCLDTEWDLVVREPETHPKSKVRPDHLAYIIYTSGSSGKPKGVMMPHEAVVSHSIDMIHRYQITPEDRILQFSSISFDISLEQILTTLAGGATLVLRDHSIWTPYQFAKKCVELGLTVTNLPTSYWNEVVQEWHNRPEIIPTSKLRLVVVGGEQMPAEKVSLWEELPLEHILLLNAYGPAETAMTSTLYPVSGKGNKSAHLKFIPVGKPLANRRIYILDESMKPLPVGVKGEIFIGGIPLARGYLNHPELTKEKFIEDPFYDGYGQRLYQTGDLGRMLEDGSIEVLGRKDDQTKIRGHRIDIGEVETVLNRCALVKDGVIVVKEGSTRDNYLVAYYVAIDPEGDKTSEIREFLQNKLPEYMVPSFFIQVDQFPLNPNGKIDRKALTHMTIITKPEEELEVPQTEIQKKLVQMWEELLEVDEVGMNQHFFEIGGQSLKAITLISEIHRKFDVELPLAKVFEMPTIKELSVLIEEALKKKTTYMSIDPVAEQEFYEVSAAQRRMYFVHQLGGMSTNYNMPSAVIIEGKVDQERMEKSFKALINRHEILRTSFEQVEGQIFQRVHQNVDFELQRLEMNKNDIDRWMESFIQPFALEHPPLFRAAIVELSPSKFLLMYDMHHIVSDGLSISILIREFFSLYEGRELPELNLQYKDFAAWQNDLIHSGIQKQEEYWLDQFSQEIPLLDLPTDYPRSDEQTFEGDEVRLKLSSRLTSELNRITVEQGVTLYSVLLSAFNVLLHQYTSQEDIVVGSPVAGRRHADLENLVGMFVNTLALRNDPKPETTLKSFIKEVAKNSFEALENQDYPFEMLVEKLNLNRDLSRHPLFDVMFAFENVDLNKAQVDDFDVIPYEHKNRTAKFDLELKVTELDGELDLVMEYRTGLFSNSTIERMTQHLIRILEAMVEDLTIPIGEIDLLTTAERDLLLFDINRTTVPYPTSKTIKELFEEQVERDPDRIAIVSGAKKITYKELNEKSNQLARHLIEKGAKPNTVIGVLAEPSIEMIVGVWGVIKSGATYLPIDPETPEERICFILESSESMALLTQAHLLPTVTDYPGEKIVLENPKWFTGDCSNPKDVGQSHDPIYLIYTSGTTGLPKGVPVKNQSLVNYISWFTRQVAIKSSDRTMLLSSFAFDLGYTGLYSALLNGCELHVAPKDFYTVPENLLKYLTDNKITYIKLTPSLFNLMVHNPMIGKDHNHYALRLVVLGGEEAKYTDIVKFNSLYPEVEIINHYGPSEATIGSIAHKINVAQLDWLHHRTIIGKPIDNVKVFILNSYLKPVPIGVAGEICIAGDGLTEGYLNQNEMNDDLFVEVSFGGYEKIRLYRTGDLGRFNSHGEIEFLGRIDRQLKIRGFRVEPDEIASILVQHQAVLDAIVVGKKDGHNFNDRLCAYLVLQEDIDGLELRQFLLNRLPYYMMPSSFIKVDQIPLTPNGKINYRALSEQVDQSVITVEYETPIDPIEQKIAEIWSEILEVERVGVNDHFFELGGNSLKAMLLTAEVHKQLHVNIPMRRVFQAPTVKGMGEYIKEAAKSIYASLKPLKNCKQCELSSAQKRLYILNQLEGIGTTYNMPRAILLEGEIDLERLKKVFTKLVNRHEAFRTFFEIVDGEPKQRIQEHVEVEVEYTHWEEELKIHPDEEMDDQLRKMIDSFVRPFDLSQAPLLRVGIIRLRPDLHILLTDMHHIISDGHSVHILTREFMNLYEGKEIPELQLQYKDFAVWQNEFLKTEAADQQEKYWLDVLSGELPVLNMPTNYPRPVLQSFEGDHLNFVIGKDLKERLDQLCMETDATLNMTLLAAYTVLLSKYTSQQDLIIGLPILGRTHSDLHNIIGMFANTLAIRSFPEKNKSFLQLLLEVRENLLKAVENQDYQFDLLVDQLNIKRDPSRSPIFSTMFAFQDAQKTQNVMGDIKLTPISYRNPISKFDLLLYAESREDNIHFELEYSSKLFEKETMKRMSQDFISVLEMISLNREVTIDEIEIEGLAIENNEIENVIFNFLD</sequence>
<evidence type="ECO:0000256" key="4">
    <source>
        <dbReference type="ARBA" id="ARBA00022553"/>
    </source>
</evidence>
<dbReference type="GO" id="GO:0005829">
    <property type="term" value="C:cytosol"/>
    <property type="evidence" value="ECO:0007669"/>
    <property type="project" value="TreeGrafter"/>
</dbReference>
<dbReference type="OrthoDB" id="9765680at2"/>
<dbReference type="Proteomes" id="UP000294937">
    <property type="component" value="Unassembled WGS sequence"/>
</dbReference>
<dbReference type="PANTHER" id="PTHR45527:SF1">
    <property type="entry name" value="FATTY ACID SYNTHASE"/>
    <property type="match status" value="1"/>
</dbReference>
<dbReference type="FunFam" id="1.10.1200.10:FF:000005">
    <property type="entry name" value="Nonribosomal peptide synthetase 1"/>
    <property type="match status" value="3"/>
</dbReference>
<dbReference type="InterPro" id="IPR020845">
    <property type="entry name" value="AMP-binding_CS"/>
</dbReference>
<feature type="domain" description="Carrier" evidence="7">
    <location>
        <begin position="3546"/>
        <end position="3621"/>
    </location>
</feature>
<protein>
    <submittedName>
        <fullName evidence="8">Non-ribosomal peptide synthase protein (TIGR01720 family)/amino acid adenylation domain-containing protein</fullName>
    </submittedName>
</protein>
<dbReference type="SUPFAM" id="SSF56801">
    <property type="entry name" value="Acetyl-CoA synthetase-like"/>
    <property type="match status" value="3"/>
</dbReference>
<dbReference type="GO" id="GO:0017000">
    <property type="term" value="P:antibiotic biosynthetic process"/>
    <property type="evidence" value="ECO:0007669"/>
    <property type="project" value="UniProtKB-KW"/>
</dbReference>
<name>A0A4R3LA64_9BACL</name>
<keyword evidence="9" id="KW-1185">Reference proteome</keyword>
<feature type="domain" description="Carrier" evidence="7">
    <location>
        <begin position="960"/>
        <end position="1036"/>
    </location>
</feature>
<dbReference type="PROSITE" id="PS00455">
    <property type="entry name" value="AMP_BINDING"/>
    <property type="match status" value="3"/>
</dbReference>
<dbReference type="InterPro" id="IPR036736">
    <property type="entry name" value="ACP-like_sf"/>
</dbReference>
<dbReference type="InterPro" id="IPR001242">
    <property type="entry name" value="Condensation_dom"/>
</dbReference>
<dbReference type="GO" id="GO:0031177">
    <property type="term" value="F:phosphopantetheine binding"/>
    <property type="evidence" value="ECO:0007669"/>
    <property type="project" value="InterPro"/>
</dbReference>
<evidence type="ECO:0000313" key="9">
    <source>
        <dbReference type="Proteomes" id="UP000294937"/>
    </source>
</evidence>
<dbReference type="FunFam" id="3.30.559.30:FF:000001">
    <property type="entry name" value="Non-ribosomal peptide synthetase"/>
    <property type="match status" value="1"/>
</dbReference>
<dbReference type="RefSeq" id="WP_131923373.1">
    <property type="nucleotide sequence ID" value="NZ_SMAG01000001.1"/>
</dbReference>
<dbReference type="EMBL" id="SMAG01000001">
    <property type="protein sequence ID" value="TCS97011.1"/>
    <property type="molecule type" value="Genomic_DNA"/>
</dbReference>
<dbReference type="Gene3D" id="2.30.38.10">
    <property type="entry name" value="Luciferase, Domain 3"/>
    <property type="match status" value="3"/>
</dbReference>
<evidence type="ECO:0000256" key="1">
    <source>
        <dbReference type="ARBA" id="ARBA00001957"/>
    </source>
</evidence>
<dbReference type="InterPro" id="IPR045851">
    <property type="entry name" value="AMP-bd_C_sf"/>
</dbReference>
<dbReference type="GO" id="GO:0003824">
    <property type="term" value="F:catalytic activity"/>
    <property type="evidence" value="ECO:0007669"/>
    <property type="project" value="InterPro"/>
</dbReference>
<dbReference type="GO" id="GO:0043041">
    <property type="term" value="P:amino acid activation for nonribosomal peptide biosynthetic process"/>
    <property type="evidence" value="ECO:0007669"/>
    <property type="project" value="TreeGrafter"/>
</dbReference>
<dbReference type="NCBIfam" id="TIGR01720">
    <property type="entry name" value="NRPS-para261"/>
    <property type="match status" value="1"/>
</dbReference>
<dbReference type="FunFam" id="3.30.300.30:FF:000015">
    <property type="entry name" value="Nonribosomal peptide synthase SidD"/>
    <property type="match status" value="1"/>
</dbReference>
<dbReference type="InterPro" id="IPR023213">
    <property type="entry name" value="CAT-like_dom_sf"/>
</dbReference>
<dbReference type="SMART" id="SM01294">
    <property type="entry name" value="PKS_PP_betabranch"/>
    <property type="match status" value="1"/>
</dbReference>
<dbReference type="Gene3D" id="1.10.1200.10">
    <property type="entry name" value="ACP-like"/>
    <property type="match status" value="3"/>
</dbReference>
<comment type="caution">
    <text evidence="8">The sequence shown here is derived from an EMBL/GenBank/DDBJ whole genome shotgun (WGS) entry which is preliminary data.</text>
</comment>
<dbReference type="InterPro" id="IPR006162">
    <property type="entry name" value="Ppantetheine_attach_site"/>
</dbReference>
<dbReference type="InterPro" id="IPR000873">
    <property type="entry name" value="AMP-dep_synth/lig_dom"/>
</dbReference>
<evidence type="ECO:0000256" key="5">
    <source>
        <dbReference type="ARBA" id="ARBA00022737"/>
    </source>
</evidence>
<dbReference type="Gene3D" id="3.30.559.10">
    <property type="entry name" value="Chloramphenicol acetyltransferase-like domain"/>
    <property type="match status" value="5"/>
</dbReference>
<dbReference type="InterPro" id="IPR009081">
    <property type="entry name" value="PP-bd_ACP"/>
</dbReference>
<dbReference type="PROSITE" id="PS50075">
    <property type="entry name" value="CARRIER"/>
    <property type="match status" value="3"/>
</dbReference>
<dbReference type="CDD" id="cd19534">
    <property type="entry name" value="E_NRPS"/>
    <property type="match status" value="1"/>
</dbReference>
<dbReference type="Pfam" id="PF13193">
    <property type="entry name" value="AMP-binding_C"/>
    <property type="match status" value="3"/>
</dbReference>
<dbReference type="Gene3D" id="3.30.559.30">
    <property type="entry name" value="Nonribosomal peptide synthetase, condensation domain"/>
    <property type="match status" value="5"/>
</dbReference>
<accession>A0A4R3LA64</accession>
<dbReference type="FunFam" id="3.40.50.980:FF:000001">
    <property type="entry name" value="Non-ribosomal peptide synthetase"/>
    <property type="match status" value="3"/>
</dbReference>
<keyword evidence="4" id="KW-0597">Phosphoprotein</keyword>
<feature type="domain" description="Carrier" evidence="7">
    <location>
        <begin position="2497"/>
        <end position="2572"/>
    </location>
</feature>
<dbReference type="InterPro" id="IPR010060">
    <property type="entry name" value="NRPS_synth"/>
</dbReference>